<sequence length="499" mass="54325">MRPTVGAHWDVDNILQVGMQSLLDLFDDSCEGTMAVDEQGRIVWMNDKYASFLGLKNAEEALGKPVEQIIPNSRMREVVTNGKPILLDIMMLRDQPLVVMRIPLKDESGRIVGAIGFALYDRLQRLKPLVSKFAELNWALANTQKELAQLRHSKYSISSFVGVSPVSLELKHRARRAAQLDTTVLLLGETGSGKELLAHGIHAASGRAGKPFVGINIAAVPETLLEAEFFGVAPGAYTGADRKGRDGKFKIADGGTLFLDEVGDMPLQVQAKLLRVLQEQEIEPLGSNKIINVDVRVIAATSHDLKQLVADGKFRSDLYYRLNVLPIHLPPLRERVGDLDALCEFLLEQIATRTGMPQRELTPEARAVLASYPWPGNVRELRNALEQAGMMTDSLSLTADDFAAILPLDNPVSAAPGIAVPKSDLARQPDAIPHEEAAREDGAPLAPGSLSDAVAELERKMIRSALASTNGNKASAARVLGISRASLYQKIAEYQIVSD</sequence>
<dbReference type="Pfam" id="PF25601">
    <property type="entry name" value="AAA_lid_14"/>
    <property type="match status" value="1"/>
</dbReference>
<dbReference type="SUPFAM" id="SSF52540">
    <property type="entry name" value="P-loop containing nucleoside triphosphate hydrolases"/>
    <property type="match status" value="1"/>
</dbReference>
<evidence type="ECO:0000256" key="4">
    <source>
        <dbReference type="ARBA" id="ARBA00023125"/>
    </source>
</evidence>
<feature type="domain" description="PAS" evidence="7">
    <location>
        <begin position="18"/>
        <end position="59"/>
    </location>
</feature>
<dbReference type="InterPro" id="IPR035965">
    <property type="entry name" value="PAS-like_dom_sf"/>
</dbReference>
<dbReference type="InterPro" id="IPR009057">
    <property type="entry name" value="Homeodomain-like_sf"/>
</dbReference>
<dbReference type="EMBL" id="JAAIVB010000039">
    <property type="protein sequence ID" value="NEX61891.1"/>
    <property type="molecule type" value="Genomic_DNA"/>
</dbReference>
<dbReference type="Gene3D" id="1.10.10.60">
    <property type="entry name" value="Homeodomain-like"/>
    <property type="match status" value="1"/>
</dbReference>
<keyword evidence="1" id="KW-0547">Nucleotide-binding</keyword>
<dbReference type="InterPro" id="IPR003593">
    <property type="entry name" value="AAA+_ATPase"/>
</dbReference>
<evidence type="ECO:0000259" key="7">
    <source>
        <dbReference type="PROSITE" id="PS50112"/>
    </source>
</evidence>
<dbReference type="Proteomes" id="UP000482155">
    <property type="component" value="Unassembled WGS sequence"/>
</dbReference>
<dbReference type="RefSeq" id="WP_163963568.1">
    <property type="nucleotide sequence ID" value="NZ_JAAIVB010000039.1"/>
</dbReference>
<dbReference type="CDD" id="cd00130">
    <property type="entry name" value="PAS"/>
    <property type="match status" value="1"/>
</dbReference>
<gene>
    <name evidence="8" type="ORF">G3574_12445</name>
</gene>
<organism evidence="8 9">
    <name type="scientific">Noviherbaspirillum galbum</name>
    <dbReference type="NCBI Taxonomy" id="2709383"/>
    <lineage>
        <taxon>Bacteria</taxon>
        <taxon>Pseudomonadati</taxon>
        <taxon>Pseudomonadota</taxon>
        <taxon>Betaproteobacteria</taxon>
        <taxon>Burkholderiales</taxon>
        <taxon>Oxalobacteraceae</taxon>
        <taxon>Noviherbaspirillum</taxon>
    </lineage>
</organism>
<dbReference type="PRINTS" id="PR01590">
    <property type="entry name" value="HTHFIS"/>
</dbReference>
<evidence type="ECO:0000256" key="2">
    <source>
        <dbReference type="ARBA" id="ARBA00022840"/>
    </source>
</evidence>
<dbReference type="Pfam" id="PF02954">
    <property type="entry name" value="HTH_8"/>
    <property type="match status" value="1"/>
</dbReference>
<dbReference type="GO" id="GO:0043565">
    <property type="term" value="F:sequence-specific DNA binding"/>
    <property type="evidence" value="ECO:0007669"/>
    <property type="project" value="InterPro"/>
</dbReference>
<keyword evidence="3" id="KW-0805">Transcription regulation</keyword>
<dbReference type="InterPro" id="IPR025662">
    <property type="entry name" value="Sigma_54_int_dom_ATP-bd_1"/>
</dbReference>
<dbReference type="GO" id="GO:0005524">
    <property type="term" value="F:ATP binding"/>
    <property type="evidence" value="ECO:0007669"/>
    <property type="project" value="UniProtKB-KW"/>
</dbReference>
<evidence type="ECO:0000313" key="8">
    <source>
        <dbReference type="EMBL" id="NEX61891.1"/>
    </source>
</evidence>
<evidence type="ECO:0000313" key="9">
    <source>
        <dbReference type="Proteomes" id="UP000482155"/>
    </source>
</evidence>
<dbReference type="PROSITE" id="PS50112">
    <property type="entry name" value="PAS"/>
    <property type="match status" value="1"/>
</dbReference>
<keyword evidence="5" id="KW-0804">Transcription</keyword>
<dbReference type="PROSITE" id="PS50045">
    <property type="entry name" value="SIGMA54_INTERACT_4"/>
    <property type="match status" value="1"/>
</dbReference>
<feature type="domain" description="Sigma-54 factor interaction" evidence="6">
    <location>
        <begin position="160"/>
        <end position="390"/>
    </location>
</feature>
<dbReference type="Pfam" id="PF13426">
    <property type="entry name" value="PAS_9"/>
    <property type="match status" value="1"/>
</dbReference>
<evidence type="ECO:0000256" key="1">
    <source>
        <dbReference type="ARBA" id="ARBA00022741"/>
    </source>
</evidence>
<dbReference type="SUPFAM" id="SSF46689">
    <property type="entry name" value="Homeodomain-like"/>
    <property type="match status" value="1"/>
</dbReference>
<dbReference type="InterPro" id="IPR027417">
    <property type="entry name" value="P-loop_NTPase"/>
</dbReference>
<dbReference type="GO" id="GO:0006355">
    <property type="term" value="P:regulation of DNA-templated transcription"/>
    <property type="evidence" value="ECO:0007669"/>
    <property type="project" value="InterPro"/>
</dbReference>
<dbReference type="FunFam" id="3.40.50.300:FF:000006">
    <property type="entry name" value="DNA-binding transcriptional regulator NtrC"/>
    <property type="match status" value="1"/>
</dbReference>
<dbReference type="SMART" id="SM00382">
    <property type="entry name" value="AAA"/>
    <property type="match status" value="1"/>
</dbReference>
<proteinExistence type="predicted"/>
<dbReference type="PROSITE" id="PS00675">
    <property type="entry name" value="SIGMA54_INTERACT_1"/>
    <property type="match status" value="1"/>
</dbReference>
<keyword evidence="9" id="KW-1185">Reference proteome</keyword>
<dbReference type="Pfam" id="PF00158">
    <property type="entry name" value="Sigma54_activat"/>
    <property type="match status" value="1"/>
</dbReference>
<dbReference type="InterPro" id="IPR002078">
    <property type="entry name" value="Sigma_54_int"/>
</dbReference>
<dbReference type="PANTHER" id="PTHR32071:SF99">
    <property type="entry name" value="TRANSCRIPTIONAL REGULATORY PROTEIN"/>
    <property type="match status" value="1"/>
</dbReference>
<evidence type="ECO:0000256" key="3">
    <source>
        <dbReference type="ARBA" id="ARBA00023015"/>
    </source>
</evidence>
<dbReference type="InterPro" id="IPR000014">
    <property type="entry name" value="PAS"/>
</dbReference>
<keyword evidence="4" id="KW-0238">DNA-binding</keyword>
<evidence type="ECO:0000259" key="6">
    <source>
        <dbReference type="PROSITE" id="PS50045"/>
    </source>
</evidence>
<dbReference type="PROSITE" id="PS00676">
    <property type="entry name" value="SIGMA54_INTERACT_2"/>
    <property type="match status" value="1"/>
</dbReference>
<dbReference type="InterPro" id="IPR025944">
    <property type="entry name" value="Sigma_54_int_dom_CS"/>
</dbReference>
<evidence type="ECO:0000256" key="5">
    <source>
        <dbReference type="ARBA" id="ARBA00023163"/>
    </source>
</evidence>
<dbReference type="Gene3D" id="3.30.450.20">
    <property type="entry name" value="PAS domain"/>
    <property type="match status" value="1"/>
</dbReference>
<dbReference type="InterPro" id="IPR058031">
    <property type="entry name" value="AAA_lid_NorR"/>
</dbReference>
<name>A0A6B3SM40_9BURK</name>
<dbReference type="CDD" id="cd00009">
    <property type="entry name" value="AAA"/>
    <property type="match status" value="1"/>
</dbReference>
<reference evidence="8 9" key="1">
    <citation type="submission" date="2020-02" db="EMBL/GenBank/DDBJ databases">
        <authorList>
            <person name="Kim M.K."/>
        </authorList>
    </citation>
    <scope>NUCLEOTIDE SEQUENCE [LARGE SCALE GENOMIC DNA]</scope>
    <source>
        <strain evidence="8 9">17J57-3</strain>
    </source>
</reference>
<dbReference type="AlphaFoldDB" id="A0A6B3SM40"/>
<dbReference type="InterPro" id="IPR002197">
    <property type="entry name" value="HTH_Fis"/>
</dbReference>
<protein>
    <submittedName>
        <fullName evidence="8">PAS domain-containing protein</fullName>
    </submittedName>
</protein>
<dbReference type="PANTHER" id="PTHR32071">
    <property type="entry name" value="TRANSCRIPTIONAL REGULATORY PROTEIN"/>
    <property type="match status" value="1"/>
</dbReference>
<dbReference type="PROSITE" id="PS00688">
    <property type="entry name" value="SIGMA54_INTERACT_3"/>
    <property type="match status" value="1"/>
</dbReference>
<dbReference type="InterPro" id="IPR025943">
    <property type="entry name" value="Sigma_54_int_dom_ATP-bd_2"/>
</dbReference>
<comment type="caution">
    <text evidence="8">The sequence shown here is derived from an EMBL/GenBank/DDBJ whole genome shotgun (WGS) entry which is preliminary data.</text>
</comment>
<keyword evidence="2" id="KW-0067">ATP-binding</keyword>
<accession>A0A6B3SM40</accession>
<dbReference type="Gene3D" id="3.40.50.300">
    <property type="entry name" value="P-loop containing nucleotide triphosphate hydrolases"/>
    <property type="match status" value="1"/>
</dbReference>
<dbReference type="Gene3D" id="1.10.8.60">
    <property type="match status" value="1"/>
</dbReference>
<dbReference type="SUPFAM" id="SSF55785">
    <property type="entry name" value="PYP-like sensor domain (PAS domain)"/>
    <property type="match status" value="1"/>
</dbReference>